<gene>
    <name evidence="1" type="ORF">TRIADDRAFT_55078</name>
</gene>
<dbReference type="HOGENOM" id="CLU_1379751_0_0_1"/>
<evidence type="ECO:0000313" key="2">
    <source>
        <dbReference type="Proteomes" id="UP000009022"/>
    </source>
</evidence>
<organism evidence="1 2">
    <name type="scientific">Trichoplax adhaerens</name>
    <name type="common">Trichoplax reptans</name>
    <dbReference type="NCBI Taxonomy" id="10228"/>
    <lineage>
        <taxon>Eukaryota</taxon>
        <taxon>Metazoa</taxon>
        <taxon>Placozoa</taxon>
        <taxon>Uniplacotomia</taxon>
        <taxon>Trichoplacea</taxon>
        <taxon>Trichoplacidae</taxon>
        <taxon>Trichoplax</taxon>
    </lineage>
</organism>
<dbReference type="GeneID" id="6751950"/>
<evidence type="ECO:0000313" key="1">
    <source>
        <dbReference type="EMBL" id="EDV27284.1"/>
    </source>
</evidence>
<accession>B3RQQ6</accession>
<proteinExistence type="predicted"/>
<dbReference type="KEGG" id="tad:TRIADDRAFT_55078"/>
<dbReference type="EMBL" id="DS985243">
    <property type="protein sequence ID" value="EDV27284.1"/>
    <property type="molecule type" value="Genomic_DNA"/>
</dbReference>
<dbReference type="CTD" id="6751950"/>
<sequence>MSRKRITTGHQFSILHQQLERNDKFSWEPFAVEDFIVRRLFPLRKNCHSWPEPFCYVLFRQVESSGVERKFMTVIKKCLLSDRTTLIPVACSAPTIGAKNDLKFNKLEKVHYWPGSEKAKRTSKELLSKMTGHGVTLPSSLSLFSIKNESSFMSRNVVLDELIYLKHCCDSQAKNSSKKFCEETVKDIVVAVMSKVNG</sequence>
<dbReference type="Proteomes" id="UP000009022">
    <property type="component" value="Unassembled WGS sequence"/>
</dbReference>
<dbReference type="RefSeq" id="XP_002111280.1">
    <property type="nucleotide sequence ID" value="XM_002111244.1"/>
</dbReference>
<keyword evidence="2" id="KW-1185">Reference proteome</keyword>
<protein>
    <submittedName>
        <fullName evidence="1">Uncharacterized protein</fullName>
    </submittedName>
</protein>
<name>B3RQQ6_TRIAD</name>
<reference evidence="1 2" key="1">
    <citation type="journal article" date="2008" name="Nature">
        <title>The Trichoplax genome and the nature of placozoans.</title>
        <authorList>
            <person name="Srivastava M."/>
            <person name="Begovic E."/>
            <person name="Chapman J."/>
            <person name="Putnam N.H."/>
            <person name="Hellsten U."/>
            <person name="Kawashima T."/>
            <person name="Kuo A."/>
            <person name="Mitros T."/>
            <person name="Salamov A."/>
            <person name="Carpenter M.L."/>
            <person name="Signorovitch A.Y."/>
            <person name="Moreno M.A."/>
            <person name="Kamm K."/>
            <person name="Grimwood J."/>
            <person name="Schmutz J."/>
            <person name="Shapiro H."/>
            <person name="Grigoriev I.V."/>
            <person name="Buss L.W."/>
            <person name="Schierwater B."/>
            <person name="Dellaporta S.L."/>
            <person name="Rokhsar D.S."/>
        </authorList>
    </citation>
    <scope>NUCLEOTIDE SEQUENCE [LARGE SCALE GENOMIC DNA]</scope>
    <source>
        <strain evidence="1 2">Grell-BS-1999</strain>
    </source>
</reference>
<dbReference type="AlphaFoldDB" id="B3RQQ6"/>
<dbReference type="InParanoid" id="B3RQQ6"/>